<protein>
    <submittedName>
        <fullName evidence="2">Uncharacterized protein</fullName>
    </submittedName>
</protein>
<organism evidence="2 3">
    <name type="scientific">Athelia psychrophila</name>
    <dbReference type="NCBI Taxonomy" id="1759441"/>
    <lineage>
        <taxon>Eukaryota</taxon>
        <taxon>Fungi</taxon>
        <taxon>Dikarya</taxon>
        <taxon>Basidiomycota</taxon>
        <taxon>Agaricomycotina</taxon>
        <taxon>Agaricomycetes</taxon>
        <taxon>Agaricomycetidae</taxon>
        <taxon>Atheliales</taxon>
        <taxon>Atheliaceae</taxon>
        <taxon>Athelia</taxon>
    </lineage>
</organism>
<evidence type="ECO:0000313" key="3">
    <source>
        <dbReference type="Proteomes" id="UP000076532"/>
    </source>
</evidence>
<name>A0A166LR87_9AGAM</name>
<evidence type="ECO:0000313" key="2">
    <source>
        <dbReference type="EMBL" id="KZP23241.1"/>
    </source>
</evidence>
<dbReference type="Proteomes" id="UP000076532">
    <property type="component" value="Unassembled WGS sequence"/>
</dbReference>
<evidence type="ECO:0000256" key="1">
    <source>
        <dbReference type="SAM" id="MobiDB-lite"/>
    </source>
</evidence>
<feature type="compositionally biased region" description="Basic and acidic residues" evidence="1">
    <location>
        <begin position="134"/>
        <end position="145"/>
    </location>
</feature>
<proteinExistence type="predicted"/>
<reference evidence="2 3" key="1">
    <citation type="journal article" date="2016" name="Mol. Biol. Evol.">
        <title>Comparative Genomics of Early-Diverging Mushroom-Forming Fungi Provides Insights into the Origins of Lignocellulose Decay Capabilities.</title>
        <authorList>
            <person name="Nagy L.G."/>
            <person name="Riley R."/>
            <person name="Tritt A."/>
            <person name="Adam C."/>
            <person name="Daum C."/>
            <person name="Floudas D."/>
            <person name="Sun H."/>
            <person name="Yadav J.S."/>
            <person name="Pangilinan J."/>
            <person name="Larsson K.H."/>
            <person name="Matsuura K."/>
            <person name="Barry K."/>
            <person name="Labutti K."/>
            <person name="Kuo R."/>
            <person name="Ohm R.A."/>
            <person name="Bhattacharya S.S."/>
            <person name="Shirouzu T."/>
            <person name="Yoshinaga Y."/>
            <person name="Martin F.M."/>
            <person name="Grigoriev I.V."/>
            <person name="Hibbett D.S."/>
        </authorList>
    </citation>
    <scope>NUCLEOTIDE SEQUENCE [LARGE SCALE GENOMIC DNA]</scope>
    <source>
        <strain evidence="2 3">CBS 109695</strain>
    </source>
</reference>
<gene>
    <name evidence="2" type="ORF">FIBSPDRAFT_889855</name>
</gene>
<dbReference type="EMBL" id="KV417534">
    <property type="protein sequence ID" value="KZP23241.1"/>
    <property type="molecule type" value="Genomic_DNA"/>
</dbReference>
<accession>A0A166LR87</accession>
<feature type="region of interest" description="Disordered" evidence="1">
    <location>
        <begin position="106"/>
        <end position="145"/>
    </location>
</feature>
<sequence length="315" mass="35396">MSDNRPKPSAPIEPSKPKIIIGDDMLLSLFKRAAAVDQRKKEAKNIPEHKGSEDNELDSISIIINYINGNVNICNRPNCDREITLDKALLRKLACSLHRTSAAVSAKARRDITDKPKRTRNNTRGTNSTATIGPRDEADLPEHDSVASDDKLSSVLNHIADLIPDEHAAAIPIMFKTVKERAEDKEAQCASFIMNMRREVLDAYADGKHIAYDGRFVVPRLSGDNRTDMMGSAIAGLKNTLYRVWPRAREINEDNAFRTSETNTALVKVYHCRCWAVPPIVIDGNISERCDGQVYVAVTEPNEEEYEVRYKFHHE</sequence>
<keyword evidence="3" id="KW-1185">Reference proteome</keyword>
<dbReference type="AlphaFoldDB" id="A0A166LR87"/>
<feature type="compositionally biased region" description="Low complexity" evidence="1">
    <location>
        <begin position="122"/>
        <end position="131"/>
    </location>
</feature>